<gene>
    <name evidence="1" type="ORF">TNCT_385991</name>
</gene>
<organism evidence="1 2">
    <name type="scientific">Trichonephila clavata</name>
    <name type="common">Joro spider</name>
    <name type="synonym">Nephila clavata</name>
    <dbReference type="NCBI Taxonomy" id="2740835"/>
    <lineage>
        <taxon>Eukaryota</taxon>
        <taxon>Metazoa</taxon>
        <taxon>Ecdysozoa</taxon>
        <taxon>Arthropoda</taxon>
        <taxon>Chelicerata</taxon>
        <taxon>Arachnida</taxon>
        <taxon>Araneae</taxon>
        <taxon>Araneomorphae</taxon>
        <taxon>Entelegynae</taxon>
        <taxon>Araneoidea</taxon>
        <taxon>Nephilidae</taxon>
        <taxon>Trichonephila</taxon>
    </lineage>
</organism>
<name>A0A8X6KY96_TRICU</name>
<accession>A0A8X6KY96</accession>
<evidence type="ECO:0000313" key="1">
    <source>
        <dbReference type="EMBL" id="GFQ89704.1"/>
    </source>
</evidence>
<dbReference type="OrthoDB" id="6509498at2759"/>
<dbReference type="Proteomes" id="UP000887116">
    <property type="component" value="Unassembled WGS sequence"/>
</dbReference>
<comment type="caution">
    <text evidence="1">The sequence shown here is derived from an EMBL/GenBank/DDBJ whole genome shotgun (WGS) entry which is preliminary data.</text>
</comment>
<protein>
    <submittedName>
        <fullName evidence="1">Uncharacterized protein</fullName>
    </submittedName>
</protein>
<sequence>MANRRYNNHFNDSSNQTRIIPRSYTCGKGHFAKTCRGKSFNKQNSQKNKFSSPVKARSNVVQAEDTTKNIIAKKYTPESTCNFLAENMDKLKVIKVKYFNVVNDGTVDSAAQISIV</sequence>
<dbReference type="EMBL" id="BMAO01033457">
    <property type="protein sequence ID" value="GFQ89704.1"/>
    <property type="molecule type" value="Genomic_DNA"/>
</dbReference>
<reference evidence="1" key="1">
    <citation type="submission" date="2020-07" db="EMBL/GenBank/DDBJ databases">
        <title>Multicomponent nature underlies the extraordinary mechanical properties of spider dragline silk.</title>
        <authorList>
            <person name="Kono N."/>
            <person name="Nakamura H."/>
            <person name="Mori M."/>
            <person name="Yoshida Y."/>
            <person name="Ohtoshi R."/>
            <person name="Malay A.D."/>
            <person name="Moran D.A.P."/>
            <person name="Tomita M."/>
            <person name="Numata K."/>
            <person name="Arakawa K."/>
        </authorList>
    </citation>
    <scope>NUCLEOTIDE SEQUENCE</scope>
</reference>
<keyword evidence="2" id="KW-1185">Reference proteome</keyword>
<proteinExistence type="predicted"/>
<evidence type="ECO:0000313" key="2">
    <source>
        <dbReference type="Proteomes" id="UP000887116"/>
    </source>
</evidence>
<dbReference type="AlphaFoldDB" id="A0A8X6KY96"/>